<feature type="domain" description="HTH myb-type" evidence="8">
    <location>
        <begin position="294"/>
        <end position="343"/>
    </location>
</feature>
<accession>C5LT30</accession>
<keyword evidence="10" id="KW-1185">Reference proteome</keyword>
<feature type="domain" description="Myb-like" evidence="7">
    <location>
        <begin position="235"/>
        <end position="287"/>
    </location>
</feature>
<dbReference type="OMA" id="TSCRERY"/>
<keyword evidence="3" id="KW-0804">Transcription</keyword>
<dbReference type="AlphaFoldDB" id="C5LT30"/>
<evidence type="ECO:0000256" key="4">
    <source>
        <dbReference type="ARBA" id="ARBA00023242"/>
    </source>
</evidence>
<dbReference type="PROSITE" id="PS51294">
    <property type="entry name" value="HTH_MYB"/>
    <property type="match status" value="4"/>
</dbReference>
<evidence type="ECO:0000313" key="10">
    <source>
        <dbReference type="Proteomes" id="UP000007800"/>
    </source>
</evidence>
<evidence type="ECO:0000256" key="2">
    <source>
        <dbReference type="ARBA" id="ARBA00023125"/>
    </source>
</evidence>
<evidence type="ECO:0000256" key="1">
    <source>
        <dbReference type="ARBA" id="ARBA00023015"/>
    </source>
</evidence>
<dbReference type="PROSITE" id="PS50090">
    <property type="entry name" value="MYB_LIKE"/>
    <property type="match status" value="4"/>
</dbReference>
<dbReference type="Pfam" id="PF00249">
    <property type="entry name" value="Myb_DNA-binding"/>
    <property type="match status" value="2"/>
</dbReference>
<keyword evidence="2" id="KW-0238">DNA-binding</keyword>
<feature type="domain" description="HTH myb-type" evidence="8">
    <location>
        <begin position="351"/>
        <end position="401"/>
    </location>
</feature>
<dbReference type="GeneID" id="9049695"/>
<dbReference type="GO" id="GO:0042795">
    <property type="term" value="P:snRNA transcription by RNA polymerase II"/>
    <property type="evidence" value="ECO:0007669"/>
    <property type="project" value="TreeGrafter"/>
</dbReference>
<feature type="domain" description="Myb-like" evidence="7">
    <location>
        <begin position="400"/>
        <end position="450"/>
    </location>
</feature>
<dbReference type="SUPFAM" id="SSF46689">
    <property type="entry name" value="Homeodomain-like"/>
    <property type="match status" value="3"/>
</dbReference>
<dbReference type="InterPro" id="IPR009057">
    <property type="entry name" value="Homeodomain-like_sf"/>
</dbReference>
<dbReference type="InParanoid" id="C5LT30"/>
<organism evidence="10">
    <name type="scientific">Perkinsus marinus (strain ATCC 50983 / TXsc)</name>
    <dbReference type="NCBI Taxonomy" id="423536"/>
    <lineage>
        <taxon>Eukaryota</taxon>
        <taxon>Sar</taxon>
        <taxon>Alveolata</taxon>
        <taxon>Perkinsozoa</taxon>
        <taxon>Perkinsea</taxon>
        <taxon>Perkinsida</taxon>
        <taxon>Perkinsidae</taxon>
        <taxon>Perkinsus</taxon>
    </lineage>
</organism>
<feature type="compositionally biased region" description="Basic residues" evidence="6">
    <location>
        <begin position="501"/>
        <end position="514"/>
    </location>
</feature>
<protein>
    <submittedName>
        <fullName evidence="9">Uncharacterized protein</fullName>
    </submittedName>
</protein>
<dbReference type="InterPro" id="IPR001005">
    <property type="entry name" value="SANT/Myb"/>
</dbReference>
<dbReference type="PANTHER" id="PTHR46621:SF1">
    <property type="entry name" value="SNRNA-ACTIVATING PROTEIN COMPLEX SUBUNIT 4"/>
    <property type="match status" value="1"/>
</dbReference>
<feature type="coiled-coil region" evidence="5">
    <location>
        <begin position="39"/>
        <end position="73"/>
    </location>
</feature>
<dbReference type="EMBL" id="GG685288">
    <property type="protein sequence ID" value="EEQ99997.1"/>
    <property type="molecule type" value="Genomic_DNA"/>
</dbReference>
<dbReference type="CDD" id="cd00167">
    <property type="entry name" value="SANT"/>
    <property type="match status" value="3"/>
</dbReference>
<evidence type="ECO:0000259" key="7">
    <source>
        <dbReference type="PROSITE" id="PS50090"/>
    </source>
</evidence>
<dbReference type="RefSeq" id="XP_002767280.1">
    <property type="nucleotide sequence ID" value="XM_002767234.1"/>
</dbReference>
<name>C5LT30_PERM5</name>
<gene>
    <name evidence="9" type="ORF">Pmar_PMAR024476</name>
</gene>
<dbReference type="GO" id="GO:0019185">
    <property type="term" value="C:snRNA-activating protein complex"/>
    <property type="evidence" value="ECO:0007669"/>
    <property type="project" value="TreeGrafter"/>
</dbReference>
<keyword evidence="5" id="KW-0175">Coiled coil</keyword>
<dbReference type="InterPro" id="IPR017930">
    <property type="entry name" value="Myb_dom"/>
</dbReference>
<evidence type="ECO:0000256" key="3">
    <source>
        <dbReference type="ARBA" id="ARBA00023163"/>
    </source>
</evidence>
<dbReference type="GO" id="GO:0001006">
    <property type="term" value="F:RNA polymerase III type 3 promoter sequence-specific DNA binding"/>
    <property type="evidence" value="ECO:0007669"/>
    <property type="project" value="TreeGrafter"/>
</dbReference>
<dbReference type="Proteomes" id="UP000007800">
    <property type="component" value="Unassembled WGS sequence"/>
</dbReference>
<reference evidence="9 10" key="1">
    <citation type="submission" date="2008-07" db="EMBL/GenBank/DDBJ databases">
        <authorList>
            <person name="El-Sayed N."/>
            <person name="Caler E."/>
            <person name="Inman J."/>
            <person name="Amedeo P."/>
            <person name="Hass B."/>
            <person name="Wortman J."/>
        </authorList>
    </citation>
    <scope>NUCLEOTIDE SEQUENCE [LARGE SCALE GENOMIC DNA]</scope>
    <source>
        <strain evidence="10">ATCC 50983 / TXsc</strain>
    </source>
</reference>
<dbReference type="SMART" id="SM00717">
    <property type="entry name" value="SANT"/>
    <property type="match status" value="4"/>
</dbReference>
<dbReference type="Pfam" id="PF13921">
    <property type="entry name" value="Myb_DNA-bind_6"/>
    <property type="match status" value="1"/>
</dbReference>
<proteinExistence type="predicted"/>
<dbReference type="GO" id="GO:0000978">
    <property type="term" value="F:RNA polymerase II cis-regulatory region sequence-specific DNA binding"/>
    <property type="evidence" value="ECO:0007669"/>
    <property type="project" value="TreeGrafter"/>
</dbReference>
<feature type="domain" description="Myb-like" evidence="7">
    <location>
        <begin position="351"/>
        <end position="397"/>
    </location>
</feature>
<dbReference type="PANTHER" id="PTHR46621">
    <property type="entry name" value="SNRNA-ACTIVATING PROTEIN COMPLEX SUBUNIT 4"/>
    <property type="match status" value="1"/>
</dbReference>
<sequence length="533" mass="61643">MSSRRQARRAREAVSASAASQGVGLDSGAKLNYEYMVNIDGILRNLRESLEENRRMQRRLEEHNRILVDFMNEEDLSTRRKPKRWYHSLRPDCIDSDRSLPPTLVEAYERDMRAAALRPISATRPLSREEKEDREGVEWAVVESVKEGLLESILNSSGNGEECSPEVREKIHQMVGSCNDYNEVEELATDMSIVVEIDWHRVYELLVGRIGKQSLEWRHCRTPACARALWQHHLAPGINTSEFTKEEDLRLYYIAEAHHGWDWPAIAAELGTNRTPCMCFQRYSRSLDAKMIPRNFTEEQDVLLMKLAERHGPGCWNEIAYQMGTGHQGPQIRHRYKYLSARSNRGLGAVWSPEENKRLKMAVKMLGEPENIDWTVVAQLIPNRSNTSCRERYEKISQESLGYDQDPWTEEESELLKALVAELGPRWSLISQRFTRRSDNFLMRRWNEIGDADEVRKFKQDRVAMKAIMRGGLNPDERPEISPSDFQLLHDANEEPSDTRPRKRARRQVRGKKKPGGDSVGDSVVTREVGKEW</sequence>
<dbReference type="GO" id="GO:0042796">
    <property type="term" value="P:snRNA transcription by RNA polymerase III"/>
    <property type="evidence" value="ECO:0007669"/>
    <property type="project" value="TreeGrafter"/>
</dbReference>
<feature type="domain" description="Myb-like" evidence="7">
    <location>
        <begin position="288"/>
        <end position="340"/>
    </location>
</feature>
<evidence type="ECO:0000256" key="5">
    <source>
        <dbReference type="SAM" id="Coils"/>
    </source>
</evidence>
<feature type="region of interest" description="Disordered" evidence="6">
    <location>
        <begin position="1"/>
        <end position="21"/>
    </location>
</feature>
<keyword evidence="1" id="KW-0805">Transcription regulation</keyword>
<feature type="compositionally biased region" description="Basic and acidic residues" evidence="6">
    <location>
        <begin position="491"/>
        <end position="500"/>
    </location>
</feature>
<dbReference type="OrthoDB" id="2143914at2759"/>
<keyword evidence="4" id="KW-0539">Nucleus</keyword>
<feature type="domain" description="HTH myb-type" evidence="8">
    <location>
        <begin position="235"/>
        <end position="291"/>
    </location>
</feature>
<evidence type="ECO:0000313" key="9">
    <source>
        <dbReference type="EMBL" id="EEQ99997.1"/>
    </source>
</evidence>
<dbReference type="InterPro" id="IPR051575">
    <property type="entry name" value="Myb-like_DNA-bd"/>
</dbReference>
<evidence type="ECO:0000259" key="8">
    <source>
        <dbReference type="PROSITE" id="PS51294"/>
    </source>
</evidence>
<dbReference type="Gene3D" id="1.10.10.60">
    <property type="entry name" value="Homeodomain-like"/>
    <property type="match status" value="4"/>
</dbReference>
<feature type="region of interest" description="Disordered" evidence="6">
    <location>
        <begin position="471"/>
        <end position="533"/>
    </location>
</feature>
<feature type="domain" description="HTH myb-type" evidence="8">
    <location>
        <begin position="407"/>
        <end position="454"/>
    </location>
</feature>
<evidence type="ECO:0000256" key="6">
    <source>
        <dbReference type="SAM" id="MobiDB-lite"/>
    </source>
</evidence>